<evidence type="ECO:0000313" key="7">
    <source>
        <dbReference type="EMBL" id="KAJ8449006.1"/>
    </source>
</evidence>
<evidence type="ECO:0000259" key="6">
    <source>
        <dbReference type="Pfam" id="PF13570"/>
    </source>
</evidence>
<dbReference type="SMART" id="SM00564">
    <property type="entry name" value="PQQ"/>
    <property type="match status" value="4"/>
</dbReference>
<dbReference type="Pfam" id="PF13570">
    <property type="entry name" value="Beta-prop_ACSF4"/>
    <property type="match status" value="1"/>
</dbReference>
<dbReference type="InterPro" id="IPR000873">
    <property type="entry name" value="AMP-dep_synth/lig_dom"/>
</dbReference>
<dbReference type="InterPro" id="IPR018391">
    <property type="entry name" value="PQQ_b-propeller_rpt"/>
</dbReference>
<comment type="caution">
    <text evidence="7">The sequence shown here is derived from an EMBL/GenBank/DDBJ whole genome shotgun (WGS) entry which is preliminary data.</text>
</comment>
<dbReference type="OrthoDB" id="408177at2759"/>
<dbReference type="Gene3D" id="1.10.1200.10">
    <property type="entry name" value="ACP-like"/>
    <property type="match status" value="1"/>
</dbReference>
<reference evidence="7" key="1">
    <citation type="submission" date="2022-04" db="EMBL/GenBank/DDBJ databases">
        <title>Carnegiea gigantea Genome sequencing and assembly v2.</title>
        <authorList>
            <person name="Copetti D."/>
            <person name="Sanderson M.J."/>
            <person name="Burquez A."/>
            <person name="Wojciechowski M.F."/>
        </authorList>
    </citation>
    <scope>NUCLEOTIDE SEQUENCE</scope>
    <source>
        <strain evidence="7">SGP5-SGP5p</strain>
        <tissue evidence="7">Aerial part</tissue>
    </source>
</reference>
<dbReference type="InterPro" id="IPR036736">
    <property type="entry name" value="ACP-like_sf"/>
</dbReference>
<dbReference type="PANTHER" id="PTHR44394:SF1">
    <property type="entry name" value="BETA-ALANINE-ACTIVATING ENZYME"/>
    <property type="match status" value="1"/>
</dbReference>
<dbReference type="InterPro" id="IPR052091">
    <property type="entry name" value="Beta-ala_Activ/Resist"/>
</dbReference>
<dbReference type="Pfam" id="PF00550">
    <property type="entry name" value="PP-binding"/>
    <property type="match status" value="1"/>
</dbReference>
<evidence type="ECO:0000256" key="1">
    <source>
        <dbReference type="ARBA" id="ARBA00022450"/>
    </source>
</evidence>
<evidence type="ECO:0000259" key="5">
    <source>
        <dbReference type="Pfam" id="PF13193"/>
    </source>
</evidence>
<gene>
    <name evidence="7" type="ORF">Cgig2_004061</name>
</gene>
<proteinExistence type="predicted"/>
<keyword evidence="1" id="KW-0596">Phosphopantetheine</keyword>
<name>A0A9Q1KQK3_9CARY</name>
<dbReference type="Pfam" id="PF00501">
    <property type="entry name" value="AMP-binding"/>
    <property type="match status" value="1"/>
</dbReference>
<sequence length="1123" mass="124748">MENEEQRELSLSSSYYCCISHVFNRAASNNPTKIAIIQAAKHPRKPILREVNNNNGVHHFNPPLYDGDKFFTFSQLLSAVDSLSFRLHHVLNGGDDPSLIKPTLGNDSHINSNTASKILGVYMVPSVEYVIAVLSILRCGMVFLPLDPSWPKERILFHVLCISIDEILEQKCGKLDVVWPCESRGSRLFSYLMYTSGSTGKPKGVCGTEEGILNRFLWMQEVYPLKGDEVLLFKTSISFVDHLQEFLAPMLAGCTLVVPAFNELRENLFGIVDFLPDYSITRLTAVPSLMRALLPALRDQYTGGVQCSLKLLVLSGEVFPIPLWRDLSRILPRTCILNIYGSTEVSGDCTCFDCQRLPMMLEHEILSNAPIGMTISNCNVKLIEDQKCDEGEIAVTGVCVASGYFSEGNVLPLDNVELSEDSASIGGNQISQIYYRTGDFGRKLPSGDLVFVGRKDRTVKINGQRIALEEVEDTLRAHPSVADVAVVFCNQHKEHAFLGAVLVLKNSFKLSEVLGSIKNWMADRLPVVMIPKEFICTEALPRSSTGKVDYVLISDTFVPVVGSNEDHVEQTDTLEQIKEVFGKALNVAEVGIHDDFFTLGGDSIVAAHVAHKLGIDMRLLYMFPTPSKLQKAFSEKEGLLKIDRNIKWETLTKTHKRELLDSRDSATSDFVKSRKYVKTQLMHSSDRNSPKRSKVDAGLYSNLKVAQGIDFFNWESDLVSSTHTLSRCNKVTYKSNCEVSNLWPETREVKLPRNSKGILREIWRVPLESCVDASPLIVFKEMEILICIGSHSHRFLCVNAKSGSMRWKIKLEGRIECSAMVDGEFAQVVVGCYQGKIYFIDMLTGNLNWSFQTGGEVKSQPAVDKCRNIVWCGSYDHNLYGLDYRNHQCVHQFPCGGSIFGSPAIDEMHDTLYVGTTNGRLTAVSLEDSEIAALWLLELEAPIFGSLSLGCNGNVVCGLVSGDILSVDPTGSMVWRVKTDGPIFAGPCISKALNSQTLVCSRNGNVYSLELKTGRILWEYNAEDPISASAFVDENVKLTSDACLPPERLVCICTSSGRINLLRVSCTTAEDDETLKYSVKKFAELDLQGDIFSSPVMFGGRIFVGCRDDYLHCIVAEALMEND</sequence>
<dbReference type="SUPFAM" id="SSF50998">
    <property type="entry name" value="Quinoprotein alcohol dehydrogenase-like"/>
    <property type="match status" value="1"/>
</dbReference>
<accession>A0A9Q1KQK3</accession>
<keyword evidence="8" id="KW-1185">Reference proteome</keyword>
<evidence type="ECO:0000259" key="3">
    <source>
        <dbReference type="Pfam" id="PF00501"/>
    </source>
</evidence>
<dbReference type="SUPFAM" id="SSF47336">
    <property type="entry name" value="ACP-like"/>
    <property type="match status" value="1"/>
</dbReference>
<organism evidence="7 8">
    <name type="scientific">Carnegiea gigantea</name>
    <dbReference type="NCBI Taxonomy" id="171969"/>
    <lineage>
        <taxon>Eukaryota</taxon>
        <taxon>Viridiplantae</taxon>
        <taxon>Streptophyta</taxon>
        <taxon>Embryophyta</taxon>
        <taxon>Tracheophyta</taxon>
        <taxon>Spermatophyta</taxon>
        <taxon>Magnoliopsida</taxon>
        <taxon>eudicotyledons</taxon>
        <taxon>Gunneridae</taxon>
        <taxon>Pentapetalae</taxon>
        <taxon>Caryophyllales</taxon>
        <taxon>Cactineae</taxon>
        <taxon>Cactaceae</taxon>
        <taxon>Cactoideae</taxon>
        <taxon>Echinocereeae</taxon>
        <taxon>Carnegiea</taxon>
    </lineage>
</organism>
<feature type="domain" description="AMP-dependent synthetase/ligase" evidence="3">
    <location>
        <begin position="190"/>
        <end position="405"/>
    </location>
</feature>
<evidence type="ECO:0008006" key="9">
    <source>
        <dbReference type="Google" id="ProtNLM"/>
    </source>
</evidence>
<dbReference type="InterPro" id="IPR025110">
    <property type="entry name" value="AMP-bd_C"/>
</dbReference>
<evidence type="ECO:0000259" key="4">
    <source>
        <dbReference type="Pfam" id="PF00550"/>
    </source>
</evidence>
<dbReference type="Pfam" id="PF13193">
    <property type="entry name" value="AMP-binding_C"/>
    <property type="match status" value="1"/>
</dbReference>
<feature type="domain" description="Pyrrolo-quinoline quinone repeat" evidence="6">
    <location>
        <begin position="767"/>
        <end position="1114"/>
    </location>
</feature>
<dbReference type="InterPro" id="IPR011047">
    <property type="entry name" value="Quinoprotein_ADH-like_sf"/>
</dbReference>
<evidence type="ECO:0000313" key="8">
    <source>
        <dbReference type="Proteomes" id="UP001153076"/>
    </source>
</evidence>
<keyword evidence="2" id="KW-0597">Phosphoprotein</keyword>
<protein>
    <recommendedName>
        <fullName evidence="9">4-coumarate--CoA ligase</fullName>
    </recommendedName>
</protein>
<dbReference type="InterPro" id="IPR020845">
    <property type="entry name" value="AMP-binding_CS"/>
</dbReference>
<dbReference type="Proteomes" id="UP001153076">
    <property type="component" value="Unassembled WGS sequence"/>
</dbReference>
<feature type="domain" description="AMP-binding enzyme C-terminal" evidence="5">
    <location>
        <begin position="470"/>
        <end position="547"/>
    </location>
</feature>
<dbReference type="InterPro" id="IPR045851">
    <property type="entry name" value="AMP-bd_C_sf"/>
</dbReference>
<dbReference type="PANTHER" id="PTHR44394">
    <property type="entry name" value="BETA-ALANINE-ACTIVATING ENZYME"/>
    <property type="match status" value="1"/>
</dbReference>
<dbReference type="CDD" id="cd05930">
    <property type="entry name" value="A_NRPS"/>
    <property type="match status" value="1"/>
</dbReference>
<dbReference type="Gene3D" id="2.130.10.10">
    <property type="entry name" value="YVTN repeat-like/Quinoprotein amine dehydrogenase"/>
    <property type="match status" value="2"/>
</dbReference>
<dbReference type="PROSITE" id="PS00455">
    <property type="entry name" value="AMP_BINDING"/>
    <property type="match status" value="1"/>
</dbReference>
<dbReference type="InterPro" id="IPR015943">
    <property type="entry name" value="WD40/YVTN_repeat-like_dom_sf"/>
</dbReference>
<evidence type="ECO:0000256" key="2">
    <source>
        <dbReference type="ARBA" id="ARBA00022553"/>
    </source>
</evidence>
<dbReference type="InterPro" id="IPR009081">
    <property type="entry name" value="PP-bd_ACP"/>
</dbReference>
<feature type="domain" description="Carrier" evidence="4">
    <location>
        <begin position="575"/>
        <end position="625"/>
    </location>
</feature>
<dbReference type="AlphaFoldDB" id="A0A9Q1KQK3"/>
<dbReference type="InterPro" id="IPR006162">
    <property type="entry name" value="Ppantetheine_attach_site"/>
</dbReference>
<dbReference type="InterPro" id="IPR002372">
    <property type="entry name" value="PQQ_rpt_dom"/>
</dbReference>
<dbReference type="InterPro" id="IPR042099">
    <property type="entry name" value="ANL_N_sf"/>
</dbReference>
<dbReference type="PROSITE" id="PS00012">
    <property type="entry name" value="PHOSPHOPANTETHEINE"/>
    <property type="match status" value="1"/>
</dbReference>
<dbReference type="EMBL" id="JAKOGI010000025">
    <property type="protein sequence ID" value="KAJ8449006.1"/>
    <property type="molecule type" value="Genomic_DNA"/>
</dbReference>
<dbReference type="GO" id="GO:0043041">
    <property type="term" value="P:amino acid activation for nonribosomal peptide biosynthetic process"/>
    <property type="evidence" value="ECO:0007669"/>
    <property type="project" value="TreeGrafter"/>
</dbReference>
<dbReference type="SUPFAM" id="SSF56801">
    <property type="entry name" value="Acetyl-CoA synthetase-like"/>
    <property type="match status" value="1"/>
</dbReference>
<dbReference type="Gene3D" id="3.40.50.12780">
    <property type="entry name" value="N-terminal domain of ligase-like"/>
    <property type="match status" value="1"/>
</dbReference>
<dbReference type="Gene3D" id="3.30.300.30">
    <property type="match status" value="1"/>
</dbReference>